<protein>
    <submittedName>
        <fullName evidence="2">LysM peptidoglycan-binding domain-containing protein</fullName>
    </submittedName>
</protein>
<dbReference type="PROSITE" id="PS51782">
    <property type="entry name" value="LYSM"/>
    <property type="match status" value="1"/>
</dbReference>
<dbReference type="InterPro" id="IPR045361">
    <property type="entry name" value="CIS_tube_prot_N"/>
</dbReference>
<dbReference type="Pfam" id="PF19266">
    <property type="entry name" value="CIS_tube"/>
    <property type="match status" value="1"/>
</dbReference>
<accession>A0ABS3QJZ9</accession>
<organism evidence="2 3">
    <name type="scientific">Hymenobacter negativus</name>
    <dbReference type="NCBI Taxonomy" id="2795026"/>
    <lineage>
        <taxon>Bacteria</taxon>
        <taxon>Pseudomonadati</taxon>
        <taxon>Bacteroidota</taxon>
        <taxon>Cytophagia</taxon>
        <taxon>Cytophagales</taxon>
        <taxon>Hymenobacteraceae</taxon>
        <taxon>Hymenobacter</taxon>
    </lineage>
</organism>
<dbReference type="InterPro" id="IPR018392">
    <property type="entry name" value="LysM"/>
</dbReference>
<dbReference type="RefSeq" id="WP_208177256.1">
    <property type="nucleotide sequence ID" value="NZ_JAGETZ010000012.1"/>
</dbReference>
<dbReference type="Proteomes" id="UP000664369">
    <property type="component" value="Unassembled WGS sequence"/>
</dbReference>
<evidence type="ECO:0000313" key="3">
    <source>
        <dbReference type="Proteomes" id="UP000664369"/>
    </source>
</evidence>
<comment type="caution">
    <text evidence="2">The sequence shown here is derived from an EMBL/GenBank/DDBJ whole genome shotgun (WGS) entry which is preliminary data.</text>
</comment>
<gene>
    <name evidence="2" type="ORF">J4E00_21025</name>
</gene>
<reference evidence="2 3" key="1">
    <citation type="submission" date="2021-03" db="EMBL/GenBank/DDBJ databases">
        <authorList>
            <person name="Kim M.K."/>
        </authorList>
    </citation>
    <scope>NUCLEOTIDE SEQUENCE [LARGE SCALE GENOMIC DNA]</scope>
    <source>
        <strain evidence="2 3">BT442</strain>
    </source>
</reference>
<feature type="domain" description="LysM" evidence="1">
    <location>
        <begin position="179"/>
        <end position="226"/>
    </location>
</feature>
<dbReference type="EMBL" id="JAGETZ010000012">
    <property type="protein sequence ID" value="MBO2011562.1"/>
    <property type="molecule type" value="Genomic_DNA"/>
</dbReference>
<evidence type="ECO:0000259" key="1">
    <source>
        <dbReference type="PROSITE" id="PS51782"/>
    </source>
</evidence>
<keyword evidence="3" id="KW-1185">Reference proteome</keyword>
<sequence>MAAGGKLEKMLILGFADSKKAETGGKAEATGFVEALINPETYAHEYKLKYAESGQGQGTSGKELKYEKTEPEEMTFEFLFDNTGIIDGKPRASIADELAAFKALLIEFKGDAHQPNIIKLVWGDNPVFKGRVLELSITYKLFTPNGQPIRAVAKVKLQGTVEEEKRARKEDRRSPDLTHIRLVKAGDTLPLLCHRIYGDSRYYLQVAAANNLGNFRRLTPGMQLVFPPVAG</sequence>
<proteinExistence type="predicted"/>
<evidence type="ECO:0000313" key="2">
    <source>
        <dbReference type="EMBL" id="MBO2011562.1"/>
    </source>
</evidence>
<name>A0ABS3QJZ9_9BACT</name>